<feature type="compositionally biased region" description="Polar residues" evidence="8">
    <location>
        <begin position="115"/>
        <end position="125"/>
    </location>
</feature>
<keyword evidence="5" id="KW-0067">ATP-binding</keyword>
<dbReference type="GO" id="GO:0005524">
    <property type="term" value="F:ATP binding"/>
    <property type="evidence" value="ECO:0007669"/>
    <property type="project" value="UniProtKB-KW"/>
</dbReference>
<dbReference type="GO" id="GO:0008440">
    <property type="term" value="F:inositol-1,4,5-trisphosphate 3-kinase activity"/>
    <property type="evidence" value="ECO:0007669"/>
    <property type="project" value="UniProtKB-EC"/>
</dbReference>
<dbReference type="Pfam" id="PF03770">
    <property type="entry name" value="IPK"/>
    <property type="match status" value="1"/>
</dbReference>
<dbReference type="InterPro" id="IPR005522">
    <property type="entry name" value="IPK"/>
</dbReference>
<dbReference type="SUPFAM" id="SSF56104">
    <property type="entry name" value="SAICAR synthase-like"/>
    <property type="match status" value="1"/>
</dbReference>
<organism evidence="9 10">
    <name type="scientific">Branchiostoma belcheri</name>
    <name type="common">Amphioxus</name>
    <dbReference type="NCBI Taxonomy" id="7741"/>
    <lineage>
        <taxon>Eukaryota</taxon>
        <taxon>Metazoa</taxon>
        <taxon>Chordata</taxon>
        <taxon>Cephalochordata</taxon>
        <taxon>Leptocardii</taxon>
        <taxon>Amphioxiformes</taxon>
        <taxon>Branchiostomatidae</taxon>
        <taxon>Branchiostoma</taxon>
    </lineage>
</organism>
<dbReference type="GO" id="GO:0005634">
    <property type="term" value="C:nucleus"/>
    <property type="evidence" value="ECO:0007669"/>
    <property type="project" value="TreeGrafter"/>
</dbReference>
<dbReference type="Proteomes" id="UP000515135">
    <property type="component" value="Unplaced"/>
</dbReference>
<keyword evidence="4 7" id="KW-0418">Kinase</keyword>
<evidence type="ECO:0000256" key="8">
    <source>
        <dbReference type="SAM" id="MobiDB-lite"/>
    </source>
</evidence>
<keyword evidence="3" id="KW-0547">Nucleotide-binding</keyword>
<keyword evidence="9" id="KW-1185">Reference proteome</keyword>
<evidence type="ECO:0000256" key="1">
    <source>
        <dbReference type="ARBA" id="ARBA00007374"/>
    </source>
</evidence>
<evidence type="ECO:0000313" key="10">
    <source>
        <dbReference type="RefSeq" id="XP_019640830.1"/>
    </source>
</evidence>
<dbReference type="OrthoDB" id="338650at2759"/>
<gene>
    <name evidence="10" type="primary">LOC109482535</name>
</gene>
<proteinExistence type="inferred from homology"/>
<comment type="catalytic activity">
    <reaction evidence="6">
        <text>1D-myo-inositol 1,4,5-trisphosphate + ATP = 1D-myo-inositol 1,3,4,5-tetrakisphosphate + ADP + H(+)</text>
        <dbReference type="Rhea" id="RHEA:11020"/>
        <dbReference type="ChEBI" id="CHEBI:15378"/>
        <dbReference type="ChEBI" id="CHEBI:30616"/>
        <dbReference type="ChEBI" id="CHEBI:57895"/>
        <dbReference type="ChEBI" id="CHEBI:203600"/>
        <dbReference type="ChEBI" id="CHEBI:456216"/>
        <dbReference type="EC" id="2.7.1.127"/>
    </reaction>
    <physiologicalReaction direction="left-to-right" evidence="6">
        <dbReference type="Rhea" id="RHEA:11021"/>
    </physiologicalReaction>
</comment>
<accession>A0A6P4ZI28</accession>
<evidence type="ECO:0000256" key="6">
    <source>
        <dbReference type="ARBA" id="ARBA00051963"/>
    </source>
</evidence>
<evidence type="ECO:0000256" key="2">
    <source>
        <dbReference type="ARBA" id="ARBA00022679"/>
    </source>
</evidence>
<dbReference type="PANTHER" id="PTHR12400">
    <property type="entry name" value="INOSITOL POLYPHOSPHATE KINASE"/>
    <property type="match status" value="1"/>
</dbReference>
<evidence type="ECO:0000313" key="9">
    <source>
        <dbReference type="Proteomes" id="UP000515135"/>
    </source>
</evidence>
<dbReference type="PANTHER" id="PTHR12400:SF26">
    <property type="entry name" value="KINASE"/>
    <property type="match status" value="1"/>
</dbReference>
<dbReference type="GeneID" id="109482535"/>
<evidence type="ECO:0000256" key="5">
    <source>
        <dbReference type="ARBA" id="ARBA00022840"/>
    </source>
</evidence>
<dbReference type="GO" id="GO:0000828">
    <property type="term" value="F:inositol hexakisphosphate kinase activity"/>
    <property type="evidence" value="ECO:0007669"/>
    <property type="project" value="TreeGrafter"/>
</dbReference>
<dbReference type="GO" id="GO:0046854">
    <property type="term" value="P:phosphatidylinositol phosphate biosynthetic process"/>
    <property type="evidence" value="ECO:0007669"/>
    <property type="project" value="TreeGrafter"/>
</dbReference>
<reference evidence="10" key="1">
    <citation type="submission" date="2025-08" db="UniProtKB">
        <authorList>
            <consortium name="RefSeq"/>
        </authorList>
    </citation>
    <scope>IDENTIFICATION</scope>
    <source>
        <tissue evidence="10">Gonad</tissue>
    </source>
</reference>
<protein>
    <recommendedName>
        <fullName evidence="7">Kinase</fullName>
        <ecNumber evidence="7">2.7.-.-</ecNumber>
    </recommendedName>
</protein>
<dbReference type="GO" id="GO:0032958">
    <property type="term" value="P:inositol phosphate biosynthetic process"/>
    <property type="evidence" value="ECO:0007669"/>
    <property type="project" value="InterPro"/>
</dbReference>
<evidence type="ECO:0000256" key="7">
    <source>
        <dbReference type="RuleBase" id="RU363090"/>
    </source>
</evidence>
<evidence type="ECO:0000256" key="3">
    <source>
        <dbReference type="ARBA" id="ARBA00022741"/>
    </source>
</evidence>
<name>A0A6P4ZI28_BRABE</name>
<dbReference type="AlphaFoldDB" id="A0A6P4ZI28"/>
<feature type="region of interest" description="Disordered" evidence="8">
    <location>
        <begin position="103"/>
        <end position="127"/>
    </location>
</feature>
<keyword evidence="2 7" id="KW-0808">Transferase</keyword>
<sequence length="662" mass="74134">MLECPPAERTIHSCRLPLFLTMASGRSGRGVTDSNSESDLESLCSVRSRDHKLHRTCSNGDMLDTDSSKGKGKFVNTGKAWKSVDDCSFSEVQYLAVPVTRRRRSRTLSEMAEGSRQTTGSSPSANCDAGSTCGLAIPAEHERLVRKLSNESDKDAGYGTDPGSPSPCNFLNSNNKDSKANTVQSCGDVVTDVQNHTITTDLNESVSESPLNMSPSEIVKKYVGTDYLDPTTPPATVSLERNLTLQVDGIIVNNDQTHVTPEVIISDHCGPDKDTCQVITDGQNWGVHVDLNDDDIPPDYVYRRKSSNTSTTSSQFDDTEDDLSDIELTFPQHDEVPQKNKVLHKSKHAARRKSLQQWRKIRNMVHWSPFLQCFKKKYPWVQLAGHAGNFKAGEGGTILKKHCNREAKCLKKLMGDLLRSYVPEYKGDVERDGEKFMEMEDLLGDFDTPAVMDCKMGVRTYLEDELVKARSNPKLRKDMYQKMIEIDPTEPTKEENAAKAVTKPRYMVWRESISSTSTLGFRIEGIKKSDGQSSRDYKMTKTKEQVAEAFKFFTDGNQSLQKKYVQKLMALRATLENSTFFQSHEVIGSSLLFVHDKEGSHVGVSLIDFGKTMSMPEGQKLDHRLAWKEGNREDGYLCGLDNMIAVFNTLAECEEQNLAEEF</sequence>
<dbReference type="InterPro" id="IPR038286">
    <property type="entry name" value="IPK_sf"/>
</dbReference>
<dbReference type="Gene3D" id="3.30.470.160">
    <property type="entry name" value="Inositol polyphosphate kinase"/>
    <property type="match status" value="1"/>
</dbReference>
<comment type="similarity">
    <text evidence="1 7">Belongs to the inositol phosphokinase (IPK) family.</text>
</comment>
<evidence type="ECO:0000256" key="4">
    <source>
        <dbReference type="ARBA" id="ARBA00022777"/>
    </source>
</evidence>
<dbReference type="EC" id="2.7.-.-" evidence="7"/>
<dbReference type="RefSeq" id="XP_019640830.1">
    <property type="nucleotide sequence ID" value="XM_019785271.1"/>
</dbReference>
<dbReference type="FunFam" id="3.30.470.160:FF:000001">
    <property type="entry name" value="Kinase"/>
    <property type="match status" value="1"/>
</dbReference>
<dbReference type="GO" id="GO:0005737">
    <property type="term" value="C:cytoplasm"/>
    <property type="evidence" value="ECO:0007669"/>
    <property type="project" value="TreeGrafter"/>
</dbReference>
<dbReference type="KEGG" id="bbel:109482535"/>